<accession>A0A0D1DCA1</accession>
<name>A0A0D1DCA1_9RHOB</name>
<keyword evidence="3" id="KW-1133">Transmembrane helix</keyword>
<dbReference type="Pfam" id="PF13704">
    <property type="entry name" value="Glyco_tranf_2_4"/>
    <property type="match status" value="1"/>
</dbReference>
<dbReference type="RefSeq" id="WP_043917377.1">
    <property type="nucleotide sequence ID" value="NZ_FZPF01000002.1"/>
</dbReference>
<proteinExistence type="predicted"/>
<protein>
    <recommendedName>
        <fullName evidence="7">Glycosyl transferase family 2</fullName>
    </recommendedName>
</protein>
<dbReference type="GO" id="GO:0005737">
    <property type="term" value="C:cytoplasm"/>
    <property type="evidence" value="ECO:0007669"/>
    <property type="project" value="TreeGrafter"/>
</dbReference>
<evidence type="ECO:0000256" key="2">
    <source>
        <dbReference type="ARBA" id="ARBA00022692"/>
    </source>
</evidence>
<dbReference type="AlphaFoldDB" id="A0A0D1DCA1"/>
<dbReference type="PANTHER" id="PTHR21461:SF69">
    <property type="entry name" value="GLYCOSYLTRANSFERASE FAMILY 92 PROTEIN"/>
    <property type="match status" value="1"/>
</dbReference>
<comment type="subcellular location">
    <subcellularLocation>
        <location evidence="1">Membrane</location>
        <topology evidence="1">Single-pass membrane protein</topology>
    </subcellularLocation>
</comment>
<keyword evidence="3" id="KW-0472">Membrane</keyword>
<dbReference type="STRING" id="935700.jaqu_05140"/>
<evidence type="ECO:0000256" key="4">
    <source>
        <dbReference type="SAM" id="MobiDB-lite"/>
    </source>
</evidence>
<evidence type="ECO:0000313" key="5">
    <source>
        <dbReference type="EMBL" id="KIT17623.1"/>
    </source>
</evidence>
<feature type="region of interest" description="Disordered" evidence="4">
    <location>
        <begin position="262"/>
        <end position="283"/>
    </location>
</feature>
<gene>
    <name evidence="5" type="ORF">jaqu_05140</name>
</gene>
<organism evidence="5 6">
    <name type="scientific">Jannaschia aquimarina</name>
    <dbReference type="NCBI Taxonomy" id="935700"/>
    <lineage>
        <taxon>Bacteria</taxon>
        <taxon>Pseudomonadati</taxon>
        <taxon>Pseudomonadota</taxon>
        <taxon>Alphaproteobacteria</taxon>
        <taxon>Rhodobacterales</taxon>
        <taxon>Roseobacteraceae</taxon>
        <taxon>Jannaschia</taxon>
    </lineage>
</organism>
<comment type="caution">
    <text evidence="5">The sequence shown here is derived from an EMBL/GenBank/DDBJ whole genome shotgun (WGS) entry which is preliminary data.</text>
</comment>
<dbReference type="GO" id="GO:0016020">
    <property type="term" value="C:membrane"/>
    <property type="evidence" value="ECO:0007669"/>
    <property type="project" value="UniProtKB-SubCell"/>
</dbReference>
<keyword evidence="2" id="KW-0812">Transmembrane</keyword>
<feature type="region of interest" description="Disordered" evidence="4">
    <location>
        <begin position="1"/>
        <end position="23"/>
    </location>
</feature>
<reference evidence="5 6" key="1">
    <citation type="submission" date="2015-02" db="EMBL/GenBank/DDBJ databases">
        <title>Genome Sequence of Jannaschia aquimarina DSM28248, a member of the Roseobacter clade.</title>
        <authorList>
            <person name="Voget S."/>
            <person name="Daniel R."/>
        </authorList>
    </citation>
    <scope>NUCLEOTIDE SEQUENCE [LARGE SCALE GENOMIC DNA]</scope>
    <source>
        <strain evidence="5 6">GSW-M26</strain>
    </source>
</reference>
<evidence type="ECO:0008006" key="7">
    <source>
        <dbReference type="Google" id="ProtNLM"/>
    </source>
</evidence>
<evidence type="ECO:0000256" key="1">
    <source>
        <dbReference type="ARBA" id="ARBA00004167"/>
    </source>
</evidence>
<sequence length="325" mass="36658">MSDEAPDTIRPAAGDAAITFASPPPEGRARRVLFSVQKNEGPFLVEWIAFHKVIGFDEIVIYSNDCSDGSDALLDRLADLGEIHHRSHSPAPGTPPQQDAARLFRDSGALSEGDLVLWLDVDEYLCVNVGDGTMDALLGAVGPFDAFLIAWRHFGDGGNETWPGRQISRDFVMARTRDPEHQPYVKTITRWSDMVEQLDIHRPKLVDGLTPKDFHAITSADRRMRRRFVRSHADKFNRLTDPGEHHKLAQVNHYTVRTWDKFREKKERGRGNRSNEGRNGRHTHSYFKAHNFNEVVDDRILIHLDALGAEIARLEGRLSGQSPAT</sequence>
<evidence type="ECO:0000313" key="6">
    <source>
        <dbReference type="Proteomes" id="UP000032232"/>
    </source>
</evidence>
<evidence type="ECO:0000256" key="3">
    <source>
        <dbReference type="ARBA" id="ARBA00022989"/>
    </source>
</evidence>
<dbReference type="Proteomes" id="UP000032232">
    <property type="component" value="Unassembled WGS sequence"/>
</dbReference>
<dbReference type="PANTHER" id="PTHR21461">
    <property type="entry name" value="GLYCOSYLTRANSFERASE FAMILY 92 PROTEIN"/>
    <property type="match status" value="1"/>
</dbReference>
<dbReference type="GO" id="GO:0016757">
    <property type="term" value="F:glycosyltransferase activity"/>
    <property type="evidence" value="ECO:0007669"/>
    <property type="project" value="TreeGrafter"/>
</dbReference>
<dbReference type="EMBL" id="JYFE01000016">
    <property type="protein sequence ID" value="KIT17623.1"/>
    <property type="molecule type" value="Genomic_DNA"/>
</dbReference>
<dbReference type="PATRIC" id="fig|935700.4.peg.545"/>
<feature type="compositionally biased region" description="Basic and acidic residues" evidence="4">
    <location>
        <begin position="262"/>
        <end position="279"/>
    </location>
</feature>
<keyword evidence="6" id="KW-1185">Reference proteome</keyword>